<feature type="signal peptide" evidence="2">
    <location>
        <begin position="1"/>
        <end position="17"/>
    </location>
</feature>
<dbReference type="PROSITE" id="PS00615">
    <property type="entry name" value="C_TYPE_LECTIN_1"/>
    <property type="match status" value="1"/>
</dbReference>
<organism evidence="4 5">
    <name type="scientific">Pseudolycoriella hygida</name>
    <dbReference type="NCBI Taxonomy" id="35572"/>
    <lineage>
        <taxon>Eukaryota</taxon>
        <taxon>Metazoa</taxon>
        <taxon>Ecdysozoa</taxon>
        <taxon>Arthropoda</taxon>
        <taxon>Hexapoda</taxon>
        <taxon>Insecta</taxon>
        <taxon>Pterygota</taxon>
        <taxon>Neoptera</taxon>
        <taxon>Endopterygota</taxon>
        <taxon>Diptera</taxon>
        <taxon>Nematocera</taxon>
        <taxon>Sciaroidea</taxon>
        <taxon>Sciaridae</taxon>
        <taxon>Pseudolycoriella</taxon>
    </lineage>
</organism>
<dbReference type="InterPro" id="IPR016187">
    <property type="entry name" value="CTDL_fold"/>
</dbReference>
<evidence type="ECO:0000313" key="4">
    <source>
        <dbReference type="EMBL" id="KAJ6643548.1"/>
    </source>
</evidence>
<dbReference type="PANTHER" id="PTHR22801:SF63">
    <property type="entry name" value="C-TYPE LECTIN DOMAIN-CONTAINING PROTEIN"/>
    <property type="match status" value="1"/>
</dbReference>
<dbReference type="CDD" id="cd00037">
    <property type="entry name" value="CLECT"/>
    <property type="match status" value="1"/>
</dbReference>
<evidence type="ECO:0000259" key="3">
    <source>
        <dbReference type="PROSITE" id="PS50041"/>
    </source>
</evidence>
<keyword evidence="2" id="KW-0732">Signal</keyword>
<dbReference type="Proteomes" id="UP001151699">
    <property type="component" value="Chromosome B"/>
</dbReference>
<gene>
    <name evidence="4" type="primary">CLEC4M</name>
    <name evidence="4" type="ORF">Bhyg_08510</name>
</gene>
<dbReference type="SUPFAM" id="SSF56436">
    <property type="entry name" value="C-type lectin-like"/>
    <property type="match status" value="1"/>
</dbReference>
<dbReference type="PROSITE" id="PS50041">
    <property type="entry name" value="C_TYPE_LECTIN_2"/>
    <property type="match status" value="1"/>
</dbReference>
<accession>A0A9Q0N4S5</accession>
<evidence type="ECO:0000256" key="1">
    <source>
        <dbReference type="ARBA" id="ARBA00023157"/>
    </source>
</evidence>
<evidence type="ECO:0000256" key="2">
    <source>
        <dbReference type="SAM" id="SignalP"/>
    </source>
</evidence>
<proteinExistence type="predicted"/>
<comment type="caution">
    <text evidence="4">The sequence shown here is derived from an EMBL/GenBank/DDBJ whole genome shotgun (WGS) entry which is preliminary data.</text>
</comment>
<reference evidence="4" key="1">
    <citation type="submission" date="2022-07" db="EMBL/GenBank/DDBJ databases">
        <authorList>
            <person name="Trinca V."/>
            <person name="Uliana J.V.C."/>
            <person name="Torres T.T."/>
            <person name="Ward R.J."/>
            <person name="Monesi N."/>
        </authorList>
    </citation>
    <scope>NUCLEOTIDE SEQUENCE</scope>
    <source>
        <strain evidence="4">HSMRA1968</strain>
        <tissue evidence="4">Whole embryos</tissue>
    </source>
</reference>
<dbReference type="EMBL" id="WJQU01000002">
    <property type="protein sequence ID" value="KAJ6643548.1"/>
    <property type="molecule type" value="Genomic_DNA"/>
</dbReference>
<protein>
    <submittedName>
        <fullName evidence="4">C-type lectin domain family 4 member M</fullName>
    </submittedName>
</protein>
<sequence length="155" mass="17709">MFIPLIFICVLLNYTSAQGVTSKTYKVEEYFKANWFQAYLFCRDHGMQLATVTTSADQEIFSQIQLAPSNEYAVYENYWVSATDLAQDGTYKWFSNGQPLSHNAAWKSGQPPELYVSVYEPKIDNVEDCVQVDAADLRWSSTNCSTLNYFICETV</sequence>
<dbReference type="InterPro" id="IPR018378">
    <property type="entry name" value="C-type_lectin_CS"/>
</dbReference>
<dbReference type="AlphaFoldDB" id="A0A9Q0N4S5"/>
<dbReference type="Gene3D" id="3.10.100.10">
    <property type="entry name" value="Mannose-Binding Protein A, subunit A"/>
    <property type="match status" value="1"/>
</dbReference>
<dbReference type="OrthoDB" id="7715894at2759"/>
<keyword evidence="5" id="KW-1185">Reference proteome</keyword>
<name>A0A9Q0N4S5_9DIPT</name>
<evidence type="ECO:0000313" key="5">
    <source>
        <dbReference type="Proteomes" id="UP001151699"/>
    </source>
</evidence>
<dbReference type="InterPro" id="IPR001304">
    <property type="entry name" value="C-type_lectin-like"/>
</dbReference>
<dbReference type="PANTHER" id="PTHR22801">
    <property type="entry name" value="LITHOSTATHINE"/>
    <property type="match status" value="1"/>
</dbReference>
<dbReference type="InterPro" id="IPR050801">
    <property type="entry name" value="Ca-Dep_Lectins_ImmuneDev"/>
</dbReference>
<dbReference type="Pfam" id="PF00059">
    <property type="entry name" value="Lectin_C"/>
    <property type="match status" value="1"/>
</dbReference>
<feature type="chain" id="PRO_5040475355" evidence="2">
    <location>
        <begin position="18"/>
        <end position="155"/>
    </location>
</feature>
<dbReference type="InterPro" id="IPR016186">
    <property type="entry name" value="C-type_lectin-like/link_sf"/>
</dbReference>
<feature type="domain" description="C-type lectin" evidence="3">
    <location>
        <begin position="20"/>
        <end position="153"/>
    </location>
</feature>
<dbReference type="SMART" id="SM00034">
    <property type="entry name" value="CLECT"/>
    <property type="match status" value="1"/>
</dbReference>
<keyword evidence="1" id="KW-1015">Disulfide bond</keyword>